<dbReference type="FunFam" id="1.10.196.10:FF:000001">
    <property type="entry name" value="Regulator of G-protein signaling 8"/>
    <property type="match status" value="1"/>
</dbReference>
<organism evidence="4 5">
    <name type="scientific">Macrostomum lignano</name>
    <dbReference type="NCBI Taxonomy" id="282301"/>
    <lineage>
        <taxon>Eukaryota</taxon>
        <taxon>Metazoa</taxon>
        <taxon>Spiralia</taxon>
        <taxon>Lophotrochozoa</taxon>
        <taxon>Platyhelminthes</taxon>
        <taxon>Rhabditophora</taxon>
        <taxon>Macrostomorpha</taxon>
        <taxon>Macrostomida</taxon>
        <taxon>Macrostomidae</taxon>
        <taxon>Macrostomum</taxon>
    </lineage>
</organism>
<dbReference type="Proteomes" id="UP000095280">
    <property type="component" value="Unplaced"/>
</dbReference>
<proteinExistence type="predicted"/>
<feature type="region of interest" description="Disordered" evidence="2">
    <location>
        <begin position="145"/>
        <end position="229"/>
    </location>
</feature>
<dbReference type="GO" id="GO:0009968">
    <property type="term" value="P:negative regulation of signal transduction"/>
    <property type="evidence" value="ECO:0007669"/>
    <property type="project" value="UniProtKB-KW"/>
</dbReference>
<dbReference type="FunFam" id="1.10.167.10:FF:000001">
    <property type="entry name" value="Putative regulator of g-protein signaling 12"/>
    <property type="match status" value="1"/>
</dbReference>
<evidence type="ECO:0000313" key="4">
    <source>
        <dbReference type="Proteomes" id="UP000095280"/>
    </source>
</evidence>
<dbReference type="InterPro" id="IPR016137">
    <property type="entry name" value="RGS"/>
</dbReference>
<dbReference type="WBParaSite" id="maker-uti_cns_0004373-snap-gene-0.4-mRNA-1">
    <property type="protein sequence ID" value="maker-uti_cns_0004373-snap-gene-0.4-mRNA-1"/>
    <property type="gene ID" value="maker-uti_cns_0004373-snap-gene-0.4"/>
</dbReference>
<dbReference type="InterPro" id="IPR044926">
    <property type="entry name" value="RGS_subdomain_2"/>
</dbReference>
<feature type="domain" description="RGS" evidence="3">
    <location>
        <begin position="255"/>
        <end position="371"/>
    </location>
</feature>
<keyword evidence="4" id="KW-1185">Reference proteome</keyword>
<feature type="region of interest" description="Disordered" evidence="2">
    <location>
        <begin position="80"/>
        <end position="121"/>
    </location>
</feature>
<feature type="compositionally biased region" description="Gly residues" evidence="2">
    <location>
        <begin position="90"/>
        <end position="102"/>
    </location>
</feature>
<dbReference type="PRINTS" id="PR01301">
    <property type="entry name" value="RGSPROTEIN"/>
</dbReference>
<evidence type="ECO:0000256" key="2">
    <source>
        <dbReference type="SAM" id="MobiDB-lite"/>
    </source>
</evidence>
<feature type="compositionally biased region" description="Basic and acidic residues" evidence="2">
    <location>
        <begin position="207"/>
        <end position="216"/>
    </location>
</feature>
<keyword evidence="1" id="KW-0734">Signal transduction inhibitor</keyword>
<dbReference type="PANTHER" id="PTHR10845:SF192">
    <property type="entry name" value="DOUBLE HIT, ISOFORM B"/>
    <property type="match status" value="1"/>
</dbReference>
<dbReference type="Gene3D" id="1.10.167.10">
    <property type="entry name" value="Regulator of G-protein Signalling 4, domain 2"/>
    <property type="match status" value="1"/>
</dbReference>
<evidence type="ECO:0000313" key="5">
    <source>
        <dbReference type="WBParaSite" id="maker-uti_cns_0004373-snap-gene-0.4-mRNA-1"/>
    </source>
</evidence>
<dbReference type="InterPro" id="IPR036305">
    <property type="entry name" value="RGS_sf"/>
</dbReference>
<dbReference type="Pfam" id="PF00615">
    <property type="entry name" value="RGS"/>
    <property type="match status" value="1"/>
</dbReference>
<dbReference type="SUPFAM" id="SSF48097">
    <property type="entry name" value="Regulator of G-protein signaling, RGS"/>
    <property type="match status" value="1"/>
</dbReference>
<feature type="compositionally biased region" description="Basic and acidic residues" evidence="2">
    <location>
        <begin position="104"/>
        <end position="116"/>
    </location>
</feature>
<dbReference type="InterPro" id="IPR024066">
    <property type="entry name" value="RGS_subdom1/3"/>
</dbReference>
<protein>
    <submittedName>
        <fullName evidence="5">RGS domain-containing protein</fullName>
    </submittedName>
</protein>
<accession>A0A1I8H467</accession>
<name>A0A1I8H467_9PLAT</name>
<dbReference type="PANTHER" id="PTHR10845">
    <property type="entry name" value="REGULATOR OF G PROTEIN SIGNALING"/>
    <property type="match status" value="1"/>
</dbReference>
<dbReference type="PROSITE" id="PS50132">
    <property type="entry name" value="RGS"/>
    <property type="match status" value="1"/>
</dbReference>
<evidence type="ECO:0000256" key="1">
    <source>
        <dbReference type="ARBA" id="ARBA00022700"/>
    </source>
</evidence>
<reference evidence="5" key="1">
    <citation type="submission" date="2016-11" db="UniProtKB">
        <authorList>
            <consortium name="WormBaseParasite"/>
        </authorList>
    </citation>
    <scope>IDENTIFICATION</scope>
</reference>
<sequence length="393" mass="43612">PGGDLLIRTPCSLICKSARCAEFVDLFISFRREAHLIEGRDLKELMNNLDASSSTEELSELTSEDLLMLDRIEIESVPKSIETNENFTSGGVGVGGGGGGGHQSNEDRNDDKDFPGRGRGGSGGSNSHTCCLFWCCCCTCLTTQPGRQDESSRTSGNNTQPPKEPSVRDFDSARSRQQQQQQQQQHSSIIFPIVGCRQVPGKAQIRVNRDRERGLGSREPGQDMSGKRQHMSPQLRHFLSHFSISKDEAKVWGESFEKLMQSPNGRKAFREFLKSEYSEENILFWLACEDLKKEVTPEAVEERARVIYEDYISILSPKEVSLDARVREIINKNMVEPTAHTFDDAQVQIFTLMHRDSYPRFLNSQFYKLLVTDSEGGGNGDGGGSSGGGGSKA</sequence>
<dbReference type="Gene3D" id="1.10.196.10">
    <property type="match status" value="1"/>
</dbReference>
<dbReference type="SMART" id="SM00315">
    <property type="entry name" value="RGS"/>
    <property type="match status" value="1"/>
</dbReference>
<feature type="compositionally biased region" description="Basic and acidic residues" evidence="2">
    <location>
        <begin position="165"/>
        <end position="174"/>
    </location>
</feature>
<evidence type="ECO:0000259" key="3">
    <source>
        <dbReference type="PROSITE" id="PS50132"/>
    </source>
</evidence>
<dbReference type="AlphaFoldDB" id="A0A1I8H467"/>